<comment type="caution">
    <text evidence="4">The sequence shown here is derived from an EMBL/GenBank/DDBJ whole genome shotgun (WGS) entry which is preliminary data.</text>
</comment>
<keyword evidence="5" id="KW-1185">Reference proteome</keyword>
<evidence type="ECO:0000313" key="5">
    <source>
        <dbReference type="Proteomes" id="UP001189429"/>
    </source>
</evidence>
<sequence length="282" mass="30337">RSSRRACSAARGPSRACPNPGSAMCALPATSKLGTAGEGPSGAQTATPASRSRSPMAPRHRRRGRRRSCRPPRGPPRVAEWGSGVVTVMIRQLPRQYTQLMFLEELNSRGFEGLFDFVYFPFDSKKDCNVGYGFVNFTEVEHAERFRNEFDGMYLAHSLRNHGKPLRIHPAAMQGYEANYHHFEKSKASNSQDVKHGPLFLEPGLGAAAPGLVGQASLEGGPGAPQPAGGAARQLAEAQVQDRCPAPLPRRAARLGAAAPGLASRRRRRPGAGRHAAAAEGR</sequence>
<keyword evidence="1" id="KW-0694">RNA-binding</keyword>
<feature type="domain" description="RRM" evidence="3">
    <location>
        <begin position="86"/>
        <end position="173"/>
    </location>
</feature>
<feature type="non-terminal residue" evidence="4">
    <location>
        <position position="1"/>
    </location>
</feature>
<evidence type="ECO:0000313" key="4">
    <source>
        <dbReference type="EMBL" id="CAK0818089.1"/>
    </source>
</evidence>
<dbReference type="InterPro" id="IPR007201">
    <property type="entry name" value="Mei2-like_Rrm_C"/>
</dbReference>
<dbReference type="InterPro" id="IPR012677">
    <property type="entry name" value="Nucleotide-bd_a/b_plait_sf"/>
</dbReference>
<name>A0ABN9RJG1_9DINO</name>
<dbReference type="SUPFAM" id="SSF54928">
    <property type="entry name" value="RNA-binding domain, RBD"/>
    <property type="match status" value="1"/>
</dbReference>
<dbReference type="EMBL" id="CAUYUJ010006646">
    <property type="protein sequence ID" value="CAK0818089.1"/>
    <property type="molecule type" value="Genomic_DNA"/>
</dbReference>
<proteinExistence type="predicted"/>
<dbReference type="InterPro" id="IPR000504">
    <property type="entry name" value="RRM_dom"/>
</dbReference>
<feature type="compositionally biased region" description="Low complexity" evidence="2">
    <location>
        <begin position="254"/>
        <end position="263"/>
    </location>
</feature>
<feature type="region of interest" description="Disordered" evidence="2">
    <location>
        <begin position="1"/>
        <end position="77"/>
    </location>
</feature>
<evidence type="ECO:0000256" key="1">
    <source>
        <dbReference type="PROSITE-ProRule" id="PRU00176"/>
    </source>
</evidence>
<feature type="compositionally biased region" description="Low complexity" evidence="2">
    <location>
        <begin position="273"/>
        <end position="282"/>
    </location>
</feature>
<dbReference type="Pfam" id="PF04059">
    <property type="entry name" value="RRM_2"/>
    <property type="match status" value="1"/>
</dbReference>
<feature type="region of interest" description="Disordered" evidence="2">
    <location>
        <begin position="212"/>
        <end position="282"/>
    </location>
</feature>
<dbReference type="Proteomes" id="UP001189429">
    <property type="component" value="Unassembled WGS sequence"/>
</dbReference>
<evidence type="ECO:0000259" key="3">
    <source>
        <dbReference type="PROSITE" id="PS50102"/>
    </source>
</evidence>
<dbReference type="InterPro" id="IPR035979">
    <property type="entry name" value="RBD_domain_sf"/>
</dbReference>
<feature type="compositionally biased region" description="Low complexity" evidence="2">
    <location>
        <begin position="1"/>
        <end position="16"/>
    </location>
</feature>
<feature type="compositionally biased region" description="Low complexity" evidence="2">
    <location>
        <begin position="48"/>
        <end position="57"/>
    </location>
</feature>
<dbReference type="Gene3D" id="3.30.70.330">
    <property type="match status" value="1"/>
</dbReference>
<dbReference type="CDD" id="cd12277">
    <property type="entry name" value="RRM3_MEI2_EAR1_like"/>
    <property type="match status" value="1"/>
</dbReference>
<accession>A0ABN9RJG1</accession>
<evidence type="ECO:0000256" key="2">
    <source>
        <dbReference type="SAM" id="MobiDB-lite"/>
    </source>
</evidence>
<protein>
    <recommendedName>
        <fullName evidence="3">RRM domain-containing protein</fullName>
    </recommendedName>
</protein>
<dbReference type="PROSITE" id="PS50102">
    <property type="entry name" value="RRM"/>
    <property type="match status" value="1"/>
</dbReference>
<organism evidence="4 5">
    <name type="scientific">Prorocentrum cordatum</name>
    <dbReference type="NCBI Taxonomy" id="2364126"/>
    <lineage>
        <taxon>Eukaryota</taxon>
        <taxon>Sar</taxon>
        <taxon>Alveolata</taxon>
        <taxon>Dinophyceae</taxon>
        <taxon>Prorocentrales</taxon>
        <taxon>Prorocentraceae</taxon>
        <taxon>Prorocentrum</taxon>
    </lineage>
</organism>
<reference evidence="4" key="1">
    <citation type="submission" date="2023-10" db="EMBL/GenBank/DDBJ databases">
        <authorList>
            <person name="Chen Y."/>
            <person name="Shah S."/>
            <person name="Dougan E. K."/>
            <person name="Thang M."/>
            <person name="Chan C."/>
        </authorList>
    </citation>
    <scope>NUCLEOTIDE SEQUENCE [LARGE SCALE GENOMIC DNA]</scope>
</reference>
<gene>
    <name evidence="4" type="ORF">PCOR1329_LOCUS20463</name>
</gene>
<feature type="compositionally biased region" description="Basic residues" evidence="2">
    <location>
        <begin position="58"/>
        <end position="70"/>
    </location>
</feature>